<sequence length="76" mass="9001">MGYEPLDRLVHFPSGKVMQRATGTNCIFDHRAHTVWSTQYRYKVLTGRMRDLQYLERRIYDPTDAIHPLKTLIGKH</sequence>
<dbReference type="SUPFAM" id="SSF143422">
    <property type="entry name" value="Transposase IS200-like"/>
    <property type="match status" value="1"/>
</dbReference>
<evidence type="ECO:0000313" key="2">
    <source>
        <dbReference type="Proteomes" id="UP000630805"/>
    </source>
</evidence>
<comment type="caution">
    <text evidence="1">The sequence shown here is derived from an EMBL/GenBank/DDBJ whole genome shotgun (WGS) entry which is preliminary data.</text>
</comment>
<dbReference type="InterPro" id="IPR036515">
    <property type="entry name" value="Transposase_17_sf"/>
</dbReference>
<dbReference type="EMBL" id="JABXWT010000011">
    <property type="protein sequence ID" value="NVO57403.1"/>
    <property type="molecule type" value="Genomic_DNA"/>
</dbReference>
<gene>
    <name evidence="1" type="ORF">HW561_16530</name>
</gene>
<proteinExistence type="predicted"/>
<organism evidence="1 2">
    <name type="scientific">Ruegeria haliotis</name>
    <dbReference type="NCBI Taxonomy" id="2747601"/>
    <lineage>
        <taxon>Bacteria</taxon>
        <taxon>Pseudomonadati</taxon>
        <taxon>Pseudomonadota</taxon>
        <taxon>Alphaproteobacteria</taxon>
        <taxon>Rhodobacterales</taxon>
        <taxon>Roseobacteraceae</taxon>
        <taxon>Ruegeria</taxon>
    </lineage>
</organism>
<dbReference type="Proteomes" id="UP000630805">
    <property type="component" value="Unassembled WGS sequence"/>
</dbReference>
<keyword evidence="2" id="KW-1185">Reference proteome</keyword>
<evidence type="ECO:0000313" key="1">
    <source>
        <dbReference type="EMBL" id="NVO57403.1"/>
    </source>
</evidence>
<protein>
    <submittedName>
        <fullName evidence="1">Uncharacterized protein</fullName>
    </submittedName>
</protein>
<reference evidence="1 2" key="1">
    <citation type="submission" date="2020-06" db="EMBL/GenBank/DDBJ databases">
        <authorList>
            <person name="Cao W.R."/>
        </authorList>
    </citation>
    <scope>NUCLEOTIDE SEQUENCE [LARGE SCALE GENOMIC DNA]</scope>
    <source>
        <strain evidence="1 2">B1Z28</strain>
    </source>
</reference>
<dbReference type="RefSeq" id="WP_176866474.1">
    <property type="nucleotide sequence ID" value="NZ_JABXWT010000011.1"/>
</dbReference>
<accession>A0ABX2PTA6</accession>
<name>A0ABX2PTA6_9RHOB</name>